<protein>
    <recommendedName>
        <fullName evidence="7">Retrotransposon gag domain-containing protein</fullName>
    </recommendedName>
</protein>
<feature type="coiled-coil region" evidence="1">
    <location>
        <begin position="209"/>
        <end position="253"/>
    </location>
</feature>
<feature type="domain" description="DUF7745" evidence="4">
    <location>
        <begin position="17"/>
        <end position="165"/>
    </location>
</feature>
<proteinExistence type="predicted"/>
<evidence type="ECO:0000313" key="5">
    <source>
        <dbReference type="EMBL" id="PKI74131.1"/>
    </source>
</evidence>
<feature type="region of interest" description="Disordered" evidence="2">
    <location>
        <begin position="348"/>
        <end position="376"/>
    </location>
</feature>
<sequence length="665" mass="74332">MTPTTASYQRDACHGFLLLVFGTLMFPYSPNLIDGAIAQVVLQAMGGHSYVEALLAETVRSLDYVREVRRGRMRGSLHLLQTWLLAHVCPFCSSHPFSYISDERSLIERLAPVIPPPEHSFSEWRRFWRELTPARFLWVARWNPGGPMITGCPGIVGVPLLGHLGSTLIFPGRGSTPPQRSQATLIPRATSTLAPEAESSIQVAMHAELRAVREERDRLRCELVNSRAEVADYKELQTELTRAHARVAHLDREMAQYRMVLTHSWNLGDHNWRRTVTRLVNVSGWLKGIKSISPKKSTHRFRLTLNHPRRTLHHLPLLQAYSRPLEGTVNQMATNMAELLALLRGPIRASSSSTPPPGQGPTTEPTPWISPTQAPENMELPAPSTLHTHDLHNTSPDGFPGAQCTCSDSSSSLRSSLPICLYSLTSASPTRHPPINTTFHEPGTPTHAAQFASLTHSFPEADVEQERRLRRMEKTIGPYERAMLVPTHAMATAAYSRDSLSGSALDWFMSLKAEDIPTWEDLSRKLTNQYRYCAETPPTLLELSTKEMAQGQRFEEYATKWGAQAAKHIPPISEAQQIQLFSSTLRGLLGLLSRHNESHPHKVNRAVQRNRDPADNTRPCRSHFSTFTGKFVTRSGQQRPARTSIQPSKIRASNASTIEGHRGTP</sequence>
<evidence type="ECO:0008006" key="7">
    <source>
        <dbReference type="Google" id="ProtNLM"/>
    </source>
</evidence>
<dbReference type="InterPro" id="IPR056647">
    <property type="entry name" value="DUF7745"/>
</dbReference>
<comment type="caution">
    <text evidence="5">The sequence shown here is derived from an EMBL/GenBank/DDBJ whole genome shotgun (WGS) entry which is preliminary data.</text>
</comment>
<keyword evidence="6" id="KW-1185">Reference proteome</keyword>
<reference evidence="5 6" key="1">
    <citation type="submission" date="2017-11" db="EMBL/GenBank/DDBJ databases">
        <title>De-novo sequencing of pomegranate (Punica granatum L.) genome.</title>
        <authorList>
            <person name="Akparov Z."/>
            <person name="Amiraslanov A."/>
            <person name="Hajiyeva S."/>
            <person name="Abbasov M."/>
            <person name="Kaur K."/>
            <person name="Hamwieh A."/>
            <person name="Solovyev V."/>
            <person name="Salamov A."/>
            <person name="Braich B."/>
            <person name="Kosarev P."/>
            <person name="Mahmoud A."/>
            <person name="Hajiyev E."/>
            <person name="Babayeva S."/>
            <person name="Izzatullayeva V."/>
            <person name="Mammadov A."/>
            <person name="Mammadov A."/>
            <person name="Sharifova S."/>
            <person name="Ojaghi J."/>
            <person name="Eynullazada K."/>
            <person name="Bayramov B."/>
            <person name="Abdulazimova A."/>
            <person name="Shahmuradov I."/>
        </authorList>
    </citation>
    <scope>NUCLEOTIDE SEQUENCE [LARGE SCALE GENOMIC DNA]</scope>
    <source>
        <strain evidence="6">cv. AG2017</strain>
        <tissue evidence="5">Leaf</tissue>
    </source>
</reference>
<gene>
    <name evidence="5" type="ORF">CRG98_005476</name>
</gene>
<dbReference type="PANTHER" id="PTHR33223:SF8">
    <property type="entry name" value="OS04G0172440 PROTEIN"/>
    <property type="match status" value="1"/>
</dbReference>
<dbReference type="PANTHER" id="PTHR33223">
    <property type="entry name" value="CCHC-TYPE DOMAIN-CONTAINING PROTEIN"/>
    <property type="match status" value="1"/>
</dbReference>
<dbReference type="Pfam" id="PF03732">
    <property type="entry name" value="Retrotrans_gag"/>
    <property type="match status" value="1"/>
</dbReference>
<dbReference type="EMBL" id="PGOL01000228">
    <property type="protein sequence ID" value="PKI74131.1"/>
    <property type="molecule type" value="Genomic_DNA"/>
</dbReference>
<keyword evidence="1" id="KW-0175">Coiled coil</keyword>
<dbReference type="Proteomes" id="UP000233551">
    <property type="component" value="Unassembled WGS sequence"/>
</dbReference>
<feature type="region of interest" description="Disordered" evidence="2">
    <location>
        <begin position="631"/>
        <end position="665"/>
    </location>
</feature>
<feature type="compositionally biased region" description="Polar residues" evidence="2">
    <location>
        <begin position="631"/>
        <end position="657"/>
    </location>
</feature>
<dbReference type="AlphaFoldDB" id="A0A2I0L077"/>
<accession>A0A2I0L077</accession>
<name>A0A2I0L077_PUNGR</name>
<feature type="domain" description="Retrotransposon gag" evidence="3">
    <location>
        <begin position="499"/>
        <end position="586"/>
    </location>
</feature>
<organism evidence="5 6">
    <name type="scientific">Punica granatum</name>
    <name type="common">Pomegranate</name>
    <dbReference type="NCBI Taxonomy" id="22663"/>
    <lineage>
        <taxon>Eukaryota</taxon>
        <taxon>Viridiplantae</taxon>
        <taxon>Streptophyta</taxon>
        <taxon>Embryophyta</taxon>
        <taxon>Tracheophyta</taxon>
        <taxon>Spermatophyta</taxon>
        <taxon>Magnoliopsida</taxon>
        <taxon>eudicotyledons</taxon>
        <taxon>Gunneridae</taxon>
        <taxon>Pentapetalae</taxon>
        <taxon>rosids</taxon>
        <taxon>malvids</taxon>
        <taxon>Myrtales</taxon>
        <taxon>Lythraceae</taxon>
        <taxon>Punica</taxon>
    </lineage>
</organism>
<evidence type="ECO:0000259" key="4">
    <source>
        <dbReference type="Pfam" id="PF24924"/>
    </source>
</evidence>
<evidence type="ECO:0000256" key="1">
    <source>
        <dbReference type="SAM" id="Coils"/>
    </source>
</evidence>
<evidence type="ECO:0000259" key="3">
    <source>
        <dbReference type="Pfam" id="PF03732"/>
    </source>
</evidence>
<evidence type="ECO:0000256" key="2">
    <source>
        <dbReference type="SAM" id="MobiDB-lite"/>
    </source>
</evidence>
<evidence type="ECO:0000313" key="6">
    <source>
        <dbReference type="Proteomes" id="UP000233551"/>
    </source>
</evidence>
<dbReference type="InterPro" id="IPR005162">
    <property type="entry name" value="Retrotrans_gag_dom"/>
</dbReference>
<dbReference type="Pfam" id="PF24924">
    <property type="entry name" value="DUF7745"/>
    <property type="match status" value="1"/>
</dbReference>